<evidence type="ECO:0000313" key="1">
    <source>
        <dbReference type="EMBL" id="KAF4035470.1"/>
    </source>
</evidence>
<proteinExistence type="predicted"/>
<protein>
    <submittedName>
        <fullName evidence="1">Uncharacterized protein</fullName>
    </submittedName>
</protein>
<keyword evidence="4" id="KW-1185">Reference proteome</keyword>
<dbReference type="EMBL" id="JAACNO010001154">
    <property type="protein sequence ID" value="KAF4142743.1"/>
    <property type="molecule type" value="Genomic_DNA"/>
</dbReference>
<dbReference type="AlphaFoldDB" id="A0A833SZR0"/>
<organism evidence="1 4">
    <name type="scientific">Phytophthora infestans</name>
    <name type="common">Potato late blight agent</name>
    <name type="synonym">Botrytis infestans</name>
    <dbReference type="NCBI Taxonomy" id="4787"/>
    <lineage>
        <taxon>Eukaryota</taxon>
        <taxon>Sar</taxon>
        <taxon>Stramenopiles</taxon>
        <taxon>Oomycota</taxon>
        <taxon>Peronosporomycetes</taxon>
        <taxon>Peronosporales</taxon>
        <taxon>Peronosporaceae</taxon>
        <taxon>Phytophthora</taxon>
    </lineage>
</organism>
<dbReference type="EMBL" id="WSZM01000314">
    <property type="protein sequence ID" value="KAF4035470.1"/>
    <property type="molecule type" value="Genomic_DNA"/>
</dbReference>
<name>A0A833SZR0_PHYIN</name>
<dbReference type="EMBL" id="WSZM01000243">
    <property type="protein sequence ID" value="KAF4037246.1"/>
    <property type="molecule type" value="Genomic_DNA"/>
</dbReference>
<comment type="caution">
    <text evidence="1">The sequence shown here is derived from an EMBL/GenBank/DDBJ whole genome shotgun (WGS) entry which is preliminary data.</text>
</comment>
<sequence>MLRLAPGRRLDATETPIAFSDAATTTSSASTASILSLITTASSSSGCCGIIAVSFASMPSGGSRRAFQSEDIVIVRDLDSDDALVTQLKSHLPTRQ</sequence>
<dbReference type="Proteomes" id="UP000704712">
    <property type="component" value="Unassembled WGS sequence"/>
</dbReference>
<gene>
    <name evidence="2" type="ORF">GN244_ATG10627</name>
    <name evidence="1" type="ORF">GN244_ATG12539</name>
    <name evidence="3" type="ORF">GN958_ATG08055</name>
</gene>
<reference evidence="1" key="1">
    <citation type="submission" date="2020-04" db="EMBL/GenBank/DDBJ databases">
        <title>Hybrid Assembly of Korean Phytophthora infestans isolates.</title>
        <authorList>
            <person name="Prokchorchik M."/>
            <person name="Lee Y."/>
            <person name="Seo J."/>
            <person name="Cho J.-H."/>
            <person name="Park Y.-E."/>
            <person name="Jang D.-C."/>
            <person name="Im J.-S."/>
            <person name="Choi J.-G."/>
            <person name="Park H.-J."/>
            <person name="Lee G.-B."/>
            <person name="Lee Y.-G."/>
            <person name="Hong S.-Y."/>
            <person name="Cho K."/>
            <person name="Sohn K.H."/>
        </authorList>
    </citation>
    <scope>NUCLEOTIDE SEQUENCE</scope>
    <source>
        <strain evidence="1">KR_1_A1</strain>
        <strain evidence="3">KR_2_A2</strain>
    </source>
</reference>
<dbReference type="Proteomes" id="UP000602510">
    <property type="component" value="Unassembled WGS sequence"/>
</dbReference>
<accession>A0A833SZR0</accession>
<evidence type="ECO:0000313" key="4">
    <source>
        <dbReference type="Proteomes" id="UP000602510"/>
    </source>
</evidence>
<evidence type="ECO:0000313" key="3">
    <source>
        <dbReference type="EMBL" id="KAF4142743.1"/>
    </source>
</evidence>
<evidence type="ECO:0000313" key="2">
    <source>
        <dbReference type="EMBL" id="KAF4037246.1"/>
    </source>
</evidence>